<dbReference type="PANTHER" id="PTHR45825">
    <property type="entry name" value="GRANULE-BOUND STARCH SYNTHASE 1, CHLOROPLASTIC/AMYLOPLASTIC"/>
    <property type="match status" value="1"/>
</dbReference>
<name>A0A2A4YZ18_9PROT</name>
<dbReference type="InterPro" id="IPR011835">
    <property type="entry name" value="GS/SS"/>
</dbReference>
<sequence length="488" mass="53454">MKVLYVASECAPFIKTGGLADVIGAVPKNLSQFGVDTRVIMPAYPALASLLARGKTVWQQDDLLGGPANLVSVKAKGINLLLLNAPHLYDRPGNIYLNDKGQDWPDNHLRFGALCQVAAYVASYGLPREVKDPLNDWQPDLVHCHDWQSGLVPAYLKMADGNTPPCILTIHNIAFQGLFDQEVIETLGLSRDMFVSEGFEYWGKVSFLKAAIAYSDKITTVSPTYARELMLPEFGMGLEGMMQSRATDLTGILNGIDTDVWDPIHDRALTASYYTRTLKRKARNRAQVEARFDLDPVENPNAPLFCVISRLTTQKGLDLLVEALPNLVARGARLALLGSGDKDIEAAFIAAAHQFKGRVGTIIGYDEELSHILQGGADAILVPSRFEPCGLTQLYGLRYGTIPVVARTGGLADTIIDANEAALADNCATGFQFAPITTTSLDHAIDRACLTFRQPEVWEAMMRRAMNHDVSWDKSAKAYHDLYAGLLD</sequence>
<comment type="function">
    <text evidence="2 8">Synthesizes alpha-1,4-glucan chains using ADP-glucose.</text>
</comment>
<proteinExistence type="inferred from homology"/>
<comment type="caution">
    <text evidence="11">The sequence shown here is derived from an EMBL/GenBank/DDBJ whole genome shotgun (WGS) entry which is preliminary data.</text>
</comment>
<keyword evidence="7 8" id="KW-0320">Glycogen biosynthesis</keyword>
<evidence type="ECO:0000256" key="6">
    <source>
        <dbReference type="ARBA" id="ARBA00022679"/>
    </source>
</evidence>
<protein>
    <recommendedName>
        <fullName evidence="8">Glycogen synthase</fullName>
        <ecNumber evidence="8">2.4.1.21</ecNumber>
    </recommendedName>
    <alternativeName>
        <fullName evidence="8">Starch [bacterial glycogen] synthase</fullName>
    </alternativeName>
</protein>
<evidence type="ECO:0000256" key="8">
    <source>
        <dbReference type="HAMAP-Rule" id="MF_00484"/>
    </source>
</evidence>
<evidence type="ECO:0000256" key="4">
    <source>
        <dbReference type="ARBA" id="ARBA00010281"/>
    </source>
</evidence>
<comment type="pathway">
    <text evidence="3 8">Glycan biosynthesis; glycogen biosynthesis.</text>
</comment>
<dbReference type="EC" id="2.4.1.21" evidence="8"/>
<organism evidence="11">
    <name type="scientific">OCS116 cluster bacterium</name>
    <dbReference type="NCBI Taxonomy" id="2030921"/>
    <lineage>
        <taxon>Bacteria</taxon>
        <taxon>Pseudomonadati</taxon>
        <taxon>Pseudomonadota</taxon>
        <taxon>Alphaproteobacteria</taxon>
        <taxon>OCS116 cluster</taxon>
    </lineage>
</organism>
<dbReference type="Pfam" id="PF00534">
    <property type="entry name" value="Glycos_transf_1"/>
    <property type="match status" value="1"/>
</dbReference>
<reference evidence="11" key="2">
    <citation type="journal article" date="2018" name="ISME J.">
        <title>A dynamic microbial community with high functional redundancy inhabits the cold, oxic subseafloor aquifer.</title>
        <authorList>
            <person name="Tully B.J."/>
            <person name="Wheat C.G."/>
            <person name="Glazer B.T."/>
            <person name="Huber J.A."/>
        </authorList>
    </citation>
    <scope>NUCLEOTIDE SEQUENCE</scope>
    <source>
        <strain evidence="11">NORP83</strain>
    </source>
</reference>
<dbReference type="Pfam" id="PF08323">
    <property type="entry name" value="Glyco_transf_5"/>
    <property type="match status" value="1"/>
</dbReference>
<dbReference type="EMBL" id="NVUS01000015">
    <property type="protein sequence ID" value="PCI99557.1"/>
    <property type="molecule type" value="Genomic_DNA"/>
</dbReference>
<evidence type="ECO:0000313" key="11">
    <source>
        <dbReference type="EMBL" id="PCI99557.1"/>
    </source>
</evidence>
<feature type="domain" description="Starch synthase catalytic" evidence="10">
    <location>
        <begin position="2"/>
        <end position="243"/>
    </location>
</feature>
<dbReference type="GO" id="GO:0004373">
    <property type="term" value="F:alpha-1,4-glucan glucosyltransferase (UDP-glucose donor) activity"/>
    <property type="evidence" value="ECO:0007669"/>
    <property type="project" value="InterPro"/>
</dbReference>
<evidence type="ECO:0000259" key="9">
    <source>
        <dbReference type="Pfam" id="PF00534"/>
    </source>
</evidence>
<dbReference type="AlphaFoldDB" id="A0A2A4YZ18"/>
<dbReference type="NCBIfam" id="TIGR02095">
    <property type="entry name" value="glgA"/>
    <property type="match status" value="1"/>
</dbReference>
<evidence type="ECO:0000256" key="7">
    <source>
        <dbReference type="ARBA" id="ARBA00023056"/>
    </source>
</evidence>
<feature type="domain" description="Glycosyl transferase family 1" evidence="9">
    <location>
        <begin position="298"/>
        <end position="426"/>
    </location>
</feature>
<dbReference type="NCBIfam" id="NF001899">
    <property type="entry name" value="PRK00654.1-2"/>
    <property type="match status" value="1"/>
</dbReference>
<dbReference type="GO" id="GO:0009011">
    <property type="term" value="F:alpha-1,4-glucan glucosyltransferase (ADP-glucose donor) activity"/>
    <property type="evidence" value="ECO:0007669"/>
    <property type="project" value="UniProtKB-UniRule"/>
</dbReference>
<dbReference type="InterPro" id="IPR001296">
    <property type="entry name" value="Glyco_trans_1"/>
</dbReference>
<keyword evidence="5 8" id="KW-0328">Glycosyltransferase</keyword>
<feature type="binding site" evidence="8">
    <location>
        <position position="15"/>
    </location>
    <ligand>
        <name>ADP-alpha-D-glucose</name>
        <dbReference type="ChEBI" id="CHEBI:57498"/>
    </ligand>
</feature>
<dbReference type="Gene3D" id="3.40.50.2000">
    <property type="entry name" value="Glycogen Phosphorylase B"/>
    <property type="match status" value="2"/>
</dbReference>
<keyword evidence="6 8" id="KW-0808">Transferase</keyword>
<dbReference type="GO" id="GO:0005829">
    <property type="term" value="C:cytosol"/>
    <property type="evidence" value="ECO:0007669"/>
    <property type="project" value="TreeGrafter"/>
</dbReference>
<dbReference type="GO" id="GO:0005978">
    <property type="term" value="P:glycogen biosynthetic process"/>
    <property type="evidence" value="ECO:0007669"/>
    <property type="project" value="UniProtKB-UniRule"/>
</dbReference>
<dbReference type="PANTHER" id="PTHR45825:SF11">
    <property type="entry name" value="ALPHA AMYLASE DOMAIN-CONTAINING PROTEIN"/>
    <property type="match status" value="1"/>
</dbReference>
<dbReference type="HAMAP" id="MF_00484">
    <property type="entry name" value="Glycogen_synth"/>
    <property type="match status" value="1"/>
</dbReference>
<evidence type="ECO:0000256" key="2">
    <source>
        <dbReference type="ARBA" id="ARBA00002764"/>
    </source>
</evidence>
<comment type="similarity">
    <text evidence="4 8">Belongs to the glycosyltransferase 1 family. Bacterial/plant glycogen synthase subfamily.</text>
</comment>
<comment type="catalytic activity">
    <reaction evidence="1 8">
        <text>[(1-&gt;4)-alpha-D-glucosyl](n) + ADP-alpha-D-glucose = [(1-&gt;4)-alpha-D-glucosyl](n+1) + ADP + H(+)</text>
        <dbReference type="Rhea" id="RHEA:18189"/>
        <dbReference type="Rhea" id="RHEA-COMP:9584"/>
        <dbReference type="Rhea" id="RHEA-COMP:9587"/>
        <dbReference type="ChEBI" id="CHEBI:15378"/>
        <dbReference type="ChEBI" id="CHEBI:15444"/>
        <dbReference type="ChEBI" id="CHEBI:57498"/>
        <dbReference type="ChEBI" id="CHEBI:456216"/>
        <dbReference type="EC" id="2.4.1.21"/>
    </reaction>
</comment>
<dbReference type="InterPro" id="IPR013534">
    <property type="entry name" value="Starch_synth_cat_dom"/>
</dbReference>
<reference key="1">
    <citation type="submission" date="2017-08" db="EMBL/GenBank/DDBJ databases">
        <title>A dynamic microbial community with high functional redundancy inhabits the cold, oxic subseafloor aquifer.</title>
        <authorList>
            <person name="Tully B.J."/>
            <person name="Wheat C.G."/>
            <person name="Glazer B.T."/>
            <person name="Huber J.A."/>
        </authorList>
    </citation>
    <scope>NUCLEOTIDE SEQUENCE [LARGE SCALE GENOMIC DNA]</scope>
</reference>
<evidence type="ECO:0000259" key="10">
    <source>
        <dbReference type="Pfam" id="PF08323"/>
    </source>
</evidence>
<dbReference type="SUPFAM" id="SSF53756">
    <property type="entry name" value="UDP-Glycosyltransferase/glycogen phosphorylase"/>
    <property type="match status" value="1"/>
</dbReference>
<dbReference type="CDD" id="cd03791">
    <property type="entry name" value="GT5_Glycogen_synthase_DULL1-like"/>
    <property type="match status" value="1"/>
</dbReference>
<dbReference type="UniPathway" id="UPA00164"/>
<accession>A0A2A4YZ18</accession>
<evidence type="ECO:0000256" key="3">
    <source>
        <dbReference type="ARBA" id="ARBA00004964"/>
    </source>
</evidence>
<evidence type="ECO:0000256" key="5">
    <source>
        <dbReference type="ARBA" id="ARBA00022676"/>
    </source>
</evidence>
<evidence type="ECO:0000256" key="1">
    <source>
        <dbReference type="ARBA" id="ARBA00001478"/>
    </source>
</evidence>
<gene>
    <name evidence="8" type="primary">glgA</name>
    <name evidence="11" type="ORF">COB13_11635</name>
</gene>